<dbReference type="InterPro" id="IPR029753">
    <property type="entry name" value="D-isomer_DH_CS"/>
</dbReference>
<dbReference type="Pfam" id="PF02826">
    <property type="entry name" value="2-Hacid_dh_C"/>
    <property type="match status" value="1"/>
</dbReference>
<accession>A0A6J8CJK4</accession>
<evidence type="ECO:0000259" key="5">
    <source>
        <dbReference type="Pfam" id="PF02826"/>
    </source>
</evidence>
<name>A0A6J8CJK4_MYTCO</name>
<dbReference type="AlphaFoldDB" id="A0A6J8CJK4"/>
<evidence type="ECO:0000313" key="6">
    <source>
        <dbReference type="EMBL" id="CAC5395234.1"/>
    </source>
</evidence>
<dbReference type="CDD" id="cd05301">
    <property type="entry name" value="GDH"/>
    <property type="match status" value="1"/>
</dbReference>
<dbReference type="Pfam" id="PF00389">
    <property type="entry name" value="2-Hacid_dh"/>
    <property type="match status" value="1"/>
</dbReference>
<feature type="domain" description="D-isomer specific 2-hydroxyacid dehydrogenase catalytic" evidence="4">
    <location>
        <begin position="8"/>
        <end position="321"/>
    </location>
</feature>
<dbReference type="OrthoDB" id="298012at2759"/>
<dbReference type="Proteomes" id="UP000507470">
    <property type="component" value="Unassembled WGS sequence"/>
</dbReference>
<comment type="similarity">
    <text evidence="3">Belongs to the D-isomer specific 2-hydroxyacid dehydrogenase family.</text>
</comment>
<dbReference type="GO" id="GO:0005829">
    <property type="term" value="C:cytosol"/>
    <property type="evidence" value="ECO:0007669"/>
    <property type="project" value="TreeGrafter"/>
</dbReference>
<keyword evidence="7" id="KW-1185">Reference proteome</keyword>
<dbReference type="PROSITE" id="PS00671">
    <property type="entry name" value="D_2_HYDROXYACID_DH_3"/>
    <property type="match status" value="1"/>
</dbReference>
<dbReference type="GO" id="GO:0030267">
    <property type="term" value="F:glyoxylate reductase (NADPH) activity"/>
    <property type="evidence" value="ECO:0007669"/>
    <property type="project" value="TreeGrafter"/>
</dbReference>
<dbReference type="InterPro" id="IPR050223">
    <property type="entry name" value="D-isomer_2-hydroxyacid_DH"/>
</dbReference>
<dbReference type="Gene3D" id="3.40.50.720">
    <property type="entry name" value="NAD(P)-binding Rossmann-like Domain"/>
    <property type="match status" value="2"/>
</dbReference>
<dbReference type="SUPFAM" id="SSF51735">
    <property type="entry name" value="NAD(P)-binding Rossmann-fold domains"/>
    <property type="match status" value="1"/>
</dbReference>
<dbReference type="FunFam" id="3.40.50.720:FF:000026">
    <property type="entry name" value="Glyoxylate/hydroxypyruvate reductase B"/>
    <property type="match status" value="1"/>
</dbReference>
<evidence type="ECO:0000256" key="3">
    <source>
        <dbReference type="RuleBase" id="RU003719"/>
    </source>
</evidence>
<dbReference type="PANTHER" id="PTHR10996">
    <property type="entry name" value="2-HYDROXYACID DEHYDROGENASE-RELATED"/>
    <property type="match status" value="1"/>
</dbReference>
<reference evidence="6 7" key="1">
    <citation type="submission" date="2020-06" db="EMBL/GenBank/DDBJ databases">
        <authorList>
            <person name="Li R."/>
            <person name="Bekaert M."/>
        </authorList>
    </citation>
    <scope>NUCLEOTIDE SEQUENCE [LARGE SCALE GENOMIC DNA]</scope>
    <source>
        <strain evidence="7">wild</strain>
    </source>
</reference>
<dbReference type="InterPro" id="IPR006140">
    <property type="entry name" value="D-isomer_DH_NAD-bd"/>
</dbReference>
<proteinExistence type="inferred from homology"/>
<gene>
    <name evidence="6" type="ORF">MCOR_29919</name>
</gene>
<dbReference type="EMBL" id="CACVKT020005449">
    <property type="protein sequence ID" value="CAC5395234.1"/>
    <property type="molecule type" value="Genomic_DNA"/>
</dbReference>
<evidence type="ECO:0000259" key="4">
    <source>
        <dbReference type="Pfam" id="PF00389"/>
    </source>
</evidence>
<dbReference type="InterPro" id="IPR036291">
    <property type="entry name" value="NAD(P)-bd_dom_sf"/>
</dbReference>
<evidence type="ECO:0000256" key="2">
    <source>
        <dbReference type="ARBA" id="ARBA00073306"/>
    </source>
</evidence>
<dbReference type="InterPro" id="IPR006139">
    <property type="entry name" value="D-isomer_2_OHA_DH_cat_dom"/>
</dbReference>
<dbReference type="SUPFAM" id="SSF52283">
    <property type="entry name" value="Formate/glycerate dehydrogenase catalytic domain-like"/>
    <property type="match status" value="1"/>
</dbReference>
<evidence type="ECO:0000256" key="1">
    <source>
        <dbReference type="ARBA" id="ARBA00023002"/>
    </source>
</evidence>
<feature type="domain" description="D-isomer specific 2-hydroxyacid dehydrogenase NAD-binding" evidence="5">
    <location>
        <begin position="112"/>
        <end position="290"/>
    </location>
</feature>
<dbReference type="GO" id="GO:0008465">
    <property type="term" value="F:hydroxypyruvate reductase (NADH) activity"/>
    <property type="evidence" value="ECO:0007669"/>
    <property type="project" value="TreeGrafter"/>
</dbReference>
<organism evidence="6 7">
    <name type="scientific">Mytilus coruscus</name>
    <name type="common">Sea mussel</name>
    <dbReference type="NCBI Taxonomy" id="42192"/>
    <lineage>
        <taxon>Eukaryota</taxon>
        <taxon>Metazoa</taxon>
        <taxon>Spiralia</taxon>
        <taxon>Lophotrochozoa</taxon>
        <taxon>Mollusca</taxon>
        <taxon>Bivalvia</taxon>
        <taxon>Autobranchia</taxon>
        <taxon>Pteriomorphia</taxon>
        <taxon>Mytilida</taxon>
        <taxon>Mytiloidea</taxon>
        <taxon>Mytilidae</taxon>
        <taxon>Mytilinae</taxon>
        <taxon>Mytilus</taxon>
    </lineage>
</organism>
<dbReference type="PANTHER" id="PTHR10996:SF277">
    <property type="entry name" value="GLYOXYLATE REDUCTASE_HYDROXYPYRUVATE REDUCTASE"/>
    <property type="match status" value="1"/>
</dbReference>
<sequence length="323" mass="34578">MTSRATIFLSRTVPPAGRTLLEPEFTIREWTGDGFITREALLQGVVGANALIVHPPDRVDKSVLDAAGSQLKVVSTMSVGLEHIDIPECRRRGIAVGYTPGVLTETTAELTLALLLATSRRIKEGFKAVEKGMVGWQNGHWLCGKQINGCTVGIVGLGRIGLAVAKRLQPFGVAKFLYSGHSEKPGGAEIGATFVSFDELLRNSDFVVACCSMNEENKGLFNKDAFSKMKSDAIFVNSSRGVLVNQEDLYDALKSGQIMAAGLDVTSPEPLPVDHQLKTLDNCVIFPHLGSATTDTRNIMAITAAKNAIAGFKGQTLPSPIPL</sequence>
<keyword evidence="1 3" id="KW-0560">Oxidoreductase</keyword>
<dbReference type="GO" id="GO:0051287">
    <property type="term" value="F:NAD binding"/>
    <property type="evidence" value="ECO:0007669"/>
    <property type="project" value="InterPro"/>
</dbReference>
<protein>
    <recommendedName>
        <fullName evidence="2">Glyoxylate reductase/hydroxypyruvate reductase</fullName>
    </recommendedName>
</protein>
<evidence type="ECO:0000313" key="7">
    <source>
        <dbReference type="Proteomes" id="UP000507470"/>
    </source>
</evidence>